<dbReference type="Proteomes" id="UP000535511">
    <property type="component" value="Unassembled WGS sequence"/>
</dbReference>
<keyword evidence="1" id="KW-0812">Transmembrane</keyword>
<keyword evidence="3" id="KW-1185">Reference proteome</keyword>
<keyword evidence="1" id="KW-1133">Transmembrane helix</keyword>
<evidence type="ECO:0000313" key="3">
    <source>
        <dbReference type="Proteomes" id="UP000535511"/>
    </source>
</evidence>
<reference evidence="2 3" key="1">
    <citation type="submission" date="2020-07" db="EMBL/GenBank/DDBJ databases">
        <title>Sequencing the genomes of 1000 actinobacteria strains.</title>
        <authorList>
            <person name="Klenk H.-P."/>
        </authorList>
    </citation>
    <scope>NUCLEOTIDE SEQUENCE [LARGE SCALE GENOMIC DNA]</scope>
    <source>
        <strain evidence="2 3">DSM 21350</strain>
    </source>
</reference>
<keyword evidence="1" id="KW-0472">Membrane</keyword>
<name>A0A7Y9E8M5_9ACTN</name>
<gene>
    <name evidence="2" type="ORF">BJZ21_003332</name>
</gene>
<feature type="transmembrane region" description="Helical" evidence="1">
    <location>
        <begin position="349"/>
        <end position="372"/>
    </location>
</feature>
<dbReference type="RefSeq" id="WP_179664789.1">
    <property type="nucleotide sequence ID" value="NZ_JACCBG010000001.1"/>
</dbReference>
<protein>
    <submittedName>
        <fullName evidence="2">Tetratricopeptide (TPR) repeat protein</fullName>
    </submittedName>
</protein>
<evidence type="ECO:0000256" key="1">
    <source>
        <dbReference type="SAM" id="Phobius"/>
    </source>
</evidence>
<dbReference type="EMBL" id="JACCBG010000001">
    <property type="protein sequence ID" value="NYD43249.1"/>
    <property type="molecule type" value="Genomic_DNA"/>
</dbReference>
<proteinExistence type="predicted"/>
<feature type="transmembrane region" description="Helical" evidence="1">
    <location>
        <begin position="321"/>
        <end position="343"/>
    </location>
</feature>
<sequence length="410" mass="45064">MDEMLDELLAMATDHTGEAYENLNPVLTPRLDAALEALGQQLSEAREAGVPARSGDLLHPLFEARAIRDADGLDVLGDWLDRYGECLTPFRKYRLANRIAWITRGANTDLPPSVDRASDRFRLHVALMRKRFVFDVEAMARMFRHVQIDPEQTDAVIRALDAFCDIRQTQDAAEAAAAVEAALSAHDVREFEDAVYDIVAHAVWLNFELERQGEVLQDVCERAITYSGRASSVILFRYATALRLQGDYEAAIRKVESALAKLHGSTEFVRTFSEQCVRERELSVAGLSMRRDRDRVEQDLLDVRDEVGDIERRSIARMIEVIGLFTAVAAFAFGGGSIAAHAGSTPRETLVVLGGFGSALVTFSLVVVVVTHLSMGGSWSARRLIALCAAVVAAAAAQFGLMIAVSHVAF</sequence>
<feature type="transmembrane region" description="Helical" evidence="1">
    <location>
        <begin position="384"/>
        <end position="409"/>
    </location>
</feature>
<dbReference type="AlphaFoldDB" id="A0A7Y9E8M5"/>
<organism evidence="2 3">
    <name type="scientific">Nocardioides panaciterrulae</name>
    <dbReference type="NCBI Taxonomy" id="661492"/>
    <lineage>
        <taxon>Bacteria</taxon>
        <taxon>Bacillati</taxon>
        <taxon>Actinomycetota</taxon>
        <taxon>Actinomycetes</taxon>
        <taxon>Propionibacteriales</taxon>
        <taxon>Nocardioidaceae</taxon>
        <taxon>Nocardioides</taxon>
    </lineage>
</organism>
<accession>A0A7Y9E8M5</accession>
<evidence type="ECO:0000313" key="2">
    <source>
        <dbReference type="EMBL" id="NYD43249.1"/>
    </source>
</evidence>
<comment type="caution">
    <text evidence="2">The sequence shown here is derived from an EMBL/GenBank/DDBJ whole genome shotgun (WGS) entry which is preliminary data.</text>
</comment>